<evidence type="ECO:0000313" key="2">
    <source>
        <dbReference type="EMBL" id="KAK2593475.1"/>
    </source>
</evidence>
<dbReference type="AlphaFoldDB" id="A0AAJ0FYC7"/>
<dbReference type="Proteomes" id="UP001251528">
    <property type="component" value="Unassembled WGS sequence"/>
</dbReference>
<keyword evidence="3" id="KW-1185">Reference proteome</keyword>
<sequence length="182" mass="20047">MSGHIPIGLEIGKPATSSGSGTKGKQPMRPGGQLSGPSNPPQVPLPALPTQKEKDKIRKVLDTGFLLRRRSRTLRETIGQEHFDRGTGKPDPAILEALEEAFANHRLSPAEQGEVFDELEWNFECLDCHVYSLACQFDKKVFHLWDNEDLSKPKLRGGPCNTCHERGRMSGSGGIGYKVTRA</sequence>
<feature type="region of interest" description="Disordered" evidence="1">
    <location>
        <begin position="1"/>
        <end position="54"/>
    </location>
</feature>
<dbReference type="EMBL" id="JASWJB010000210">
    <property type="protein sequence ID" value="KAK2593475.1"/>
    <property type="molecule type" value="Genomic_DNA"/>
</dbReference>
<organism evidence="2 3">
    <name type="scientific">Conoideocrella luteorostrata</name>
    <dbReference type="NCBI Taxonomy" id="1105319"/>
    <lineage>
        <taxon>Eukaryota</taxon>
        <taxon>Fungi</taxon>
        <taxon>Dikarya</taxon>
        <taxon>Ascomycota</taxon>
        <taxon>Pezizomycotina</taxon>
        <taxon>Sordariomycetes</taxon>
        <taxon>Hypocreomycetidae</taxon>
        <taxon>Hypocreales</taxon>
        <taxon>Clavicipitaceae</taxon>
        <taxon>Conoideocrella</taxon>
    </lineage>
</organism>
<name>A0AAJ0FYC7_9HYPO</name>
<evidence type="ECO:0000313" key="3">
    <source>
        <dbReference type="Proteomes" id="UP001251528"/>
    </source>
</evidence>
<protein>
    <submittedName>
        <fullName evidence="2">Uncharacterized protein</fullName>
    </submittedName>
</protein>
<evidence type="ECO:0000256" key="1">
    <source>
        <dbReference type="SAM" id="MobiDB-lite"/>
    </source>
</evidence>
<proteinExistence type="predicted"/>
<accession>A0AAJ0FYC7</accession>
<comment type="caution">
    <text evidence="2">The sequence shown here is derived from an EMBL/GenBank/DDBJ whole genome shotgun (WGS) entry which is preliminary data.</text>
</comment>
<feature type="compositionally biased region" description="Pro residues" evidence="1">
    <location>
        <begin position="38"/>
        <end position="47"/>
    </location>
</feature>
<dbReference type="SUPFAM" id="SSF48695">
    <property type="entry name" value="Multiheme cytochromes"/>
    <property type="match status" value="1"/>
</dbReference>
<gene>
    <name evidence="2" type="ORF">QQS21_008848</name>
</gene>
<reference evidence="2" key="1">
    <citation type="submission" date="2023-06" db="EMBL/GenBank/DDBJ databases">
        <title>Conoideocrella luteorostrata (Hypocreales: Clavicipitaceae), a potential biocontrol fungus for elongate hemlock scale in United States Christmas tree production areas.</title>
        <authorList>
            <person name="Barrett H."/>
            <person name="Lovett B."/>
            <person name="Macias A.M."/>
            <person name="Stajich J.E."/>
            <person name="Kasson M.T."/>
        </authorList>
    </citation>
    <scope>NUCLEOTIDE SEQUENCE</scope>
    <source>
        <strain evidence="2">ARSEF 14590</strain>
    </source>
</reference>
<dbReference type="InterPro" id="IPR036280">
    <property type="entry name" value="Multihaem_cyt_sf"/>
</dbReference>